<dbReference type="GO" id="GO:0010051">
    <property type="term" value="P:xylem and phloem pattern formation"/>
    <property type="evidence" value="ECO:0007669"/>
    <property type="project" value="EnsemblPlants"/>
</dbReference>
<reference evidence="9 10" key="1">
    <citation type="journal article" date="2013" name="Front. Plant Sci.">
        <title>The Reference Genome of the Halophytic Plant Eutrema salsugineum.</title>
        <authorList>
            <person name="Yang R."/>
            <person name="Jarvis D.E."/>
            <person name="Chen H."/>
            <person name="Beilstein M.A."/>
            <person name="Grimwood J."/>
            <person name="Jenkins J."/>
            <person name="Shu S."/>
            <person name="Prochnik S."/>
            <person name="Xin M."/>
            <person name="Ma C."/>
            <person name="Schmutz J."/>
            <person name="Wing R.A."/>
            <person name="Mitchell-Olds T."/>
            <person name="Schumaker K.S."/>
            <person name="Wang X."/>
        </authorList>
    </citation>
    <scope>NUCLEOTIDE SEQUENCE [LARGE SCALE GENOMIC DNA]</scope>
</reference>
<dbReference type="KEGG" id="eus:EUTSA_v10018271mg"/>
<organism evidence="9 10">
    <name type="scientific">Eutrema salsugineum</name>
    <name type="common">Saltwater cress</name>
    <name type="synonym">Sisymbrium salsugineum</name>
    <dbReference type="NCBI Taxonomy" id="72664"/>
    <lineage>
        <taxon>Eukaryota</taxon>
        <taxon>Viridiplantae</taxon>
        <taxon>Streptophyta</taxon>
        <taxon>Embryophyta</taxon>
        <taxon>Tracheophyta</taxon>
        <taxon>Spermatophyta</taxon>
        <taxon>Magnoliopsida</taxon>
        <taxon>eudicotyledons</taxon>
        <taxon>Gunneridae</taxon>
        <taxon>Pentapetalae</taxon>
        <taxon>rosids</taxon>
        <taxon>malvids</taxon>
        <taxon>Brassicales</taxon>
        <taxon>Brassicaceae</taxon>
        <taxon>Eutremeae</taxon>
        <taxon>Eutrema</taxon>
    </lineage>
</organism>
<keyword evidence="10" id="KW-1185">Reference proteome</keyword>
<evidence type="ECO:0000256" key="6">
    <source>
        <dbReference type="ARBA" id="ARBA00023212"/>
    </source>
</evidence>
<gene>
    <name evidence="9" type="ORF">EUTSA_v10018271mg</name>
</gene>
<feature type="compositionally biased region" description="Polar residues" evidence="8">
    <location>
        <begin position="25"/>
        <end position="35"/>
    </location>
</feature>
<keyword evidence="5 7" id="KW-0175">Coiled coil</keyword>
<feature type="region of interest" description="Disordered" evidence="8">
    <location>
        <begin position="1"/>
        <end position="54"/>
    </location>
</feature>
<evidence type="ECO:0008006" key="11">
    <source>
        <dbReference type="Google" id="ProtNLM"/>
    </source>
</evidence>
<feature type="compositionally biased region" description="Polar residues" evidence="8">
    <location>
        <begin position="405"/>
        <end position="426"/>
    </location>
</feature>
<dbReference type="InterPro" id="IPR009768">
    <property type="entry name" value="MAP70"/>
</dbReference>
<dbReference type="Gramene" id="ESQ28475">
    <property type="protein sequence ID" value="ESQ28475"/>
    <property type="gene ID" value="EUTSA_v10018271mg"/>
</dbReference>
<feature type="coiled-coil region" evidence="7">
    <location>
        <begin position="232"/>
        <end position="360"/>
    </location>
</feature>
<feature type="region of interest" description="Disordered" evidence="8">
    <location>
        <begin position="586"/>
        <end position="630"/>
    </location>
</feature>
<feature type="region of interest" description="Disordered" evidence="8">
    <location>
        <begin position="447"/>
        <end position="520"/>
    </location>
</feature>
<dbReference type="PANTHER" id="PTHR31246">
    <property type="entry name" value="MICROTUBULE-ASSOCIATED PROTEIN 70-2"/>
    <property type="match status" value="1"/>
</dbReference>
<evidence type="ECO:0000256" key="3">
    <source>
        <dbReference type="ARBA" id="ARBA00022490"/>
    </source>
</evidence>
<evidence type="ECO:0000256" key="5">
    <source>
        <dbReference type="ARBA" id="ARBA00023054"/>
    </source>
</evidence>
<dbReference type="GO" id="GO:0010005">
    <property type="term" value="C:cortical microtubule, transverse to long axis"/>
    <property type="evidence" value="ECO:0007669"/>
    <property type="project" value="EnsemblPlants"/>
</dbReference>
<feature type="coiled-coil region" evidence="7">
    <location>
        <begin position="77"/>
        <end position="146"/>
    </location>
</feature>
<protein>
    <recommendedName>
        <fullName evidence="11">Microtubule-associated protein 70-2</fullName>
    </recommendedName>
</protein>
<feature type="region of interest" description="Disordered" evidence="8">
    <location>
        <begin position="390"/>
        <end position="426"/>
    </location>
</feature>
<dbReference type="GO" id="GO:0008017">
    <property type="term" value="F:microtubule binding"/>
    <property type="evidence" value="ECO:0007669"/>
    <property type="project" value="EnsemblPlants"/>
</dbReference>
<evidence type="ECO:0000256" key="7">
    <source>
        <dbReference type="SAM" id="Coils"/>
    </source>
</evidence>
<evidence type="ECO:0000256" key="1">
    <source>
        <dbReference type="ARBA" id="ARBA00004245"/>
    </source>
</evidence>
<dbReference type="STRING" id="72664.V4JT47"/>
<evidence type="ECO:0000313" key="10">
    <source>
        <dbReference type="Proteomes" id="UP000030689"/>
    </source>
</evidence>
<feature type="compositionally biased region" description="Basic and acidic residues" evidence="8">
    <location>
        <begin position="487"/>
        <end position="509"/>
    </location>
</feature>
<dbReference type="Proteomes" id="UP000030689">
    <property type="component" value="Unassembled WGS sequence"/>
</dbReference>
<evidence type="ECO:0000256" key="4">
    <source>
        <dbReference type="ARBA" id="ARBA00022701"/>
    </source>
</evidence>
<accession>V4JT47</accession>
<dbReference type="Pfam" id="PF07058">
    <property type="entry name" value="MAP70"/>
    <property type="match status" value="1"/>
</dbReference>
<dbReference type="AlphaFoldDB" id="V4JT47"/>
<name>V4JT47_EUTSA</name>
<dbReference type="PANTHER" id="PTHR31246:SF21">
    <property type="entry name" value="MICROTUBULE-ASSOCIATED PROTEIN 70-1"/>
    <property type="match status" value="1"/>
</dbReference>
<dbReference type="GO" id="GO:0007010">
    <property type="term" value="P:cytoskeleton organization"/>
    <property type="evidence" value="ECO:0007669"/>
    <property type="project" value="InterPro"/>
</dbReference>
<proteinExistence type="inferred from homology"/>
<dbReference type="GO" id="GO:0009832">
    <property type="term" value="P:plant-type cell wall biogenesis"/>
    <property type="evidence" value="ECO:0007669"/>
    <property type="project" value="EnsemblPlants"/>
</dbReference>
<comment type="subcellular location">
    <subcellularLocation>
        <location evidence="1">Cytoplasm</location>
        <location evidence="1">Cytoskeleton</location>
    </subcellularLocation>
</comment>
<evidence type="ECO:0000313" key="9">
    <source>
        <dbReference type="EMBL" id="ESQ28475.1"/>
    </source>
</evidence>
<feature type="compositionally biased region" description="Polar residues" evidence="8">
    <location>
        <begin position="390"/>
        <end position="399"/>
    </location>
</feature>
<feature type="compositionally biased region" description="Basic and acidic residues" evidence="8">
    <location>
        <begin position="586"/>
        <end position="599"/>
    </location>
</feature>
<keyword evidence="3" id="KW-0963">Cytoplasm</keyword>
<evidence type="ECO:0000256" key="8">
    <source>
        <dbReference type="SAM" id="MobiDB-lite"/>
    </source>
</evidence>
<feature type="coiled-coil region" evidence="7">
    <location>
        <begin position="180"/>
        <end position="207"/>
    </location>
</feature>
<dbReference type="OMA" id="EENDNWK"/>
<comment type="similarity">
    <text evidence="2">Belongs to the MAP70 family.</text>
</comment>
<dbReference type="OrthoDB" id="2014495at2759"/>
<sequence>MSDVSADGGLSASSTETPAVPTPYPSLTVSASYKESSGGGGGKSSSRRRPVRPSFDAAADNEFITLLHGSDPVKVELNRLENEVRDKDRELGEAHAEIKALRLSERQREKAVEELTDDLTRLEEKLKLTESLLESKNLEIKKINEEKKASMAAQFAAEATLRRVHAAQKDDDMPPIEAILAPLEAELKLARSEIGKLQEDNRALDRLTKSKEAALLDAERTVQTALAKAALVDDLQNKNQELMKQIEICQEENKILDKMHRQKVAEVEKLTQTVRELEEAVLAGGAAANAVRDYQRKFQEMNEERKTLDRELARAKVTANRVATVVANEWKDGNDKVMPVKQWLEERRFLQGEMQQLRDKLAISDRAAKSEAQLKDRFQLRLKVLEETLRGTSSSSVRNTPEGRSMSNGPSRRQSLGGSDNLQKFASNGFLSKKSPSFQMRNSFTSNSTSVLKNAKGTSKSFDGGTRSLDRGKALLNGPGNYSFTKACDDAKEPESPDAWKETSEEKPPSELPAPATEDNVPGVLYDLLQKEVVALRKSSHEKDQSLKDKDDAIEMLAKKVETLTKAMEVEAKKMRREVAAMEKEVAAMRVDKDQDSRAKRSSHTKNSSNTAQILAARATGRSGLTRSTQ</sequence>
<keyword evidence="4" id="KW-0493">Microtubule</keyword>
<feature type="compositionally biased region" description="Polar residues" evidence="8">
    <location>
        <begin position="447"/>
        <end position="461"/>
    </location>
</feature>
<dbReference type="eggNOG" id="ENOG502QTPA">
    <property type="taxonomic scope" value="Eukaryota"/>
</dbReference>
<evidence type="ECO:0000256" key="2">
    <source>
        <dbReference type="ARBA" id="ARBA00008825"/>
    </source>
</evidence>
<keyword evidence="6" id="KW-0206">Cytoskeleton</keyword>
<dbReference type="EMBL" id="KI517953">
    <property type="protein sequence ID" value="ESQ28475.1"/>
    <property type="molecule type" value="Genomic_DNA"/>
</dbReference>